<dbReference type="KEGG" id="mri:Mal4_18440"/>
<feature type="chain" id="PRO_5021790577" description="Kelch motif protein" evidence="1">
    <location>
        <begin position="23"/>
        <end position="269"/>
    </location>
</feature>
<dbReference type="InterPro" id="IPR015943">
    <property type="entry name" value="WD40/YVTN_repeat-like_dom_sf"/>
</dbReference>
<dbReference type="Proteomes" id="UP000320496">
    <property type="component" value="Chromosome"/>
</dbReference>
<keyword evidence="1" id="KW-0732">Signal</keyword>
<protein>
    <recommendedName>
        <fullName evidence="4">Kelch motif protein</fullName>
    </recommendedName>
</protein>
<dbReference type="Gene3D" id="2.130.10.10">
    <property type="entry name" value="YVTN repeat-like/Quinoprotein amine dehydrogenase"/>
    <property type="match status" value="1"/>
</dbReference>
<gene>
    <name evidence="2" type="ORF">Mal4_18440</name>
</gene>
<proteinExistence type="predicted"/>
<dbReference type="InterPro" id="IPR011047">
    <property type="entry name" value="Quinoprotein_ADH-like_sf"/>
</dbReference>
<name>A0A517Z4W9_9PLAN</name>
<reference evidence="2 3" key="1">
    <citation type="submission" date="2019-02" db="EMBL/GenBank/DDBJ databases">
        <title>Deep-cultivation of Planctomycetes and their phenomic and genomic characterization uncovers novel biology.</title>
        <authorList>
            <person name="Wiegand S."/>
            <person name="Jogler M."/>
            <person name="Boedeker C."/>
            <person name="Pinto D."/>
            <person name="Vollmers J."/>
            <person name="Rivas-Marin E."/>
            <person name="Kohn T."/>
            <person name="Peeters S.H."/>
            <person name="Heuer A."/>
            <person name="Rast P."/>
            <person name="Oberbeckmann S."/>
            <person name="Bunk B."/>
            <person name="Jeske O."/>
            <person name="Meyerdierks A."/>
            <person name="Storesund J.E."/>
            <person name="Kallscheuer N."/>
            <person name="Luecker S."/>
            <person name="Lage O.M."/>
            <person name="Pohl T."/>
            <person name="Merkel B.J."/>
            <person name="Hornburger P."/>
            <person name="Mueller R.-W."/>
            <person name="Bruemmer F."/>
            <person name="Labrenz M."/>
            <person name="Spormann A.M."/>
            <person name="Op den Camp H."/>
            <person name="Overmann J."/>
            <person name="Amann R."/>
            <person name="Jetten M.S.M."/>
            <person name="Mascher T."/>
            <person name="Medema M.H."/>
            <person name="Devos D.P."/>
            <person name="Kaster A.-K."/>
            <person name="Ovreas L."/>
            <person name="Rohde M."/>
            <person name="Galperin M.Y."/>
            <person name="Jogler C."/>
        </authorList>
    </citation>
    <scope>NUCLEOTIDE SEQUENCE [LARGE SCALE GENOMIC DNA]</scope>
    <source>
        <strain evidence="2 3">Mal4</strain>
    </source>
</reference>
<dbReference type="RefSeq" id="WP_197444247.1">
    <property type="nucleotide sequence ID" value="NZ_CP036275.1"/>
</dbReference>
<evidence type="ECO:0000313" key="3">
    <source>
        <dbReference type="Proteomes" id="UP000320496"/>
    </source>
</evidence>
<evidence type="ECO:0000256" key="1">
    <source>
        <dbReference type="SAM" id="SignalP"/>
    </source>
</evidence>
<dbReference type="AlphaFoldDB" id="A0A517Z4W9"/>
<keyword evidence="3" id="KW-1185">Reference proteome</keyword>
<dbReference type="EMBL" id="CP036275">
    <property type="protein sequence ID" value="QDU37530.1"/>
    <property type="molecule type" value="Genomic_DNA"/>
</dbReference>
<evidence type="ECO:0008006" key="4">
    <source>
        <dbReference type="Google" id="ProtNLM"/>
    </source>
</evidence>
<sequence precursor="true">MSLRIPLLLPLLFAVVPPDALPADEPQPFRATVCEGRYPHHLQGICTDQQQSLYWSFTTVLVKTDSDGKVQKQIDVANHHGDLCYHDGKVYVAVNLGQFNRPAGQADSWVYVYDAKTLEELARHEVPEVVHGAGGMACHEGRFIVVGGLPPGYEENYLYEYDADFNFQKRHVFESGYTLMGIQTAAYADGAWWFGCYGNPPTLLKANEKLEFTGKWNFNCSLGIVALEPGRLLVASGHCRKEDGCDGRVEPAVADEKQGLRRVSIDSAP</sequence>
<feature type="signal peptide" evidence="1">
    <location>
        <begin position="1"/>
        <end position="22"/>
    </location>
</feature>
<accession>A0A517Z4W9</accession>
<organism evidence="2 3">
    <name type="scientific">Maioricimonas rarisocia</name>
    <dbReference type="NCBI Taxonomy" id="2528026"/>
    <lineage>
        <taxon>Bacteria</taxon>
        <taxon>Pseudomonadati</taxon>
        <taxon>Planctomycetota</taxon>
        <taxon>Planctomycetia</taxon>
        <taxon>Planctomycetales</taxon>
        <taxon>Planctomycetaceae</taxon>
        <taxon>Maioricimonas</taxon>
    </lineage>
</organism>
<evidence type="ECO:0000313" key="2">
    <source>
        <dbReference type="EMBL" id="QDU37530.1"/>
    </source>
</evidence>
<dbReference type="SUPFAM" id="SSF50998">
    <property type="entry name" value="Quinoprotein alcohol dehydrogenase-like"/>
    <property type="match status" value="1"/>
</dbReference>